<dbReference type="EMBL" id="UINC01099285">
    <property type="protein sequence ID" value="SVC58427.1"/>
    <property type="molecule type" value="Genomic_DNA"/>
</dbReference>
<reference evidence="1" key="1">
    <citation type="submission" date="2018-05" db="EMBL/GenBank/DDBJ databases">
        <authorList>
            <person name="Lanie J.A."/>
            <person name="Ng W.-L."/>
            <person name="Kazmierczak K.M."/>
            <person name="Andrzejewski T.M."/>
            <person name="Davidsen T.M."/>
            <person name="Wayne K.J."/>
            <person name="Tettelin H."/>
            <person name="Glass J.I."/>
            <person name="Rusch D."/>
            <person name="Podicherti R."/>
            <person name="Tsui H.-C.T."/>
            <person name="Winkler M.E."/>
        </authorList>
    </citation>
    <scope>NUCLEOTIDE SEQUENCE</scope>
</reference>
<organism evidence="1">
    <name type="scientific">marine metagenome</name>
    <dbReference type="NCBI Taxonomy" id="408172"/>
    <lineage>
        <taxon>unclassified sequences</taxon>
        <taxon>metagenomes</taxon>
        <taxon>ecological metagenomes</taxon>
    </lineage>
</organism>
<dbReference type="AlphaFoldDB" id="A0A382NDW4"/>
<proteinExistence type="predicted"/>
<evidence type="ECO:0000313" key="1">
    <source>
        <dbReference type="EMBL" id="SVC58427.1"/>
    </source>
</evidence>
<sequence>MIRIILIALLSLTLANCSKTLTGKADKDKVYKVKQEAKIKDGRILNKVPQWFIDAQVEKGLITNRDAENFIYAVGSGESPDLQMAMDKAILVAKASLADQLEGMLNKRANYFITEDGKEGNKRVASTIDQTTVNIIKDTKVRGYEEWHKAVFETPNNTYRVYIGLKFGVGDANRLAEYIDDNAI</sequence>
<protein>
    <recommendedName>
        <fullName evidence="2">LPP20 lipoprotein</fullName>
    </recommendedName>
</protein>
<feature type="non-terminal residue" evidence="1">
    <location>
        <position position="184"/>
    </location>
</feature>
<evidence type="ECO:0008006" key="2">
    <source>
        <dbReference type="Google" id="ProtNLM"/>
    </source>
</evidence>
<name>A0A382NDW4_9ZZZZ</name>
<gene>
    <name evidence="1" type="ORF">METZ01_LOCUS311281</name>
</gene>
<accession>A0A382NDW4</accession>